<evidence type="ECO:0000313" key="2">
    <source>
        <dbReference type="EMBL" id="WGD43358.1"/>
    </source>
</evidence>
<keyword evidence="3" id="KW-1185">Reference proteome</keyword>
<dbReference type="InterPro" id="IPR007278">
    <property type="entry name" value="DUF397"/>
</dbReference>
<protein>
    <submittedName>
        <fullName evidence="2">DUF397 domain-containing protein</fullName>
    </submittedName>
</protein>
<proteinExistence type="predicted"/>
<dbReference type="EMBL" id="CP121682">
    <property type="protein sequence ID" value="WGD43358.1"/>
    <property type="molecule type" value="Genomic_DNA"/>
</dbReference>
<dbReference type="Proteomes" id="UP001216440">
    <property type="component" value="Chromosome"/>
</dbReference>
<feature type="domain" description="DUF397" evidence="1">
    <location>
        <begin position="11"/>
        <end position="65"/>
    </location>
</feature>
<dbReference type="Pfam" id="PF04149">
    <property type="entry name" value="DUF397"/>
    <property type="match status" value="1"/>
</dbReference>
<gene>
    <name evidence="2" type="ORF">PYS65_26315</name>
</gene>
<sequence length="69" mass="7248">MRSARPDLTAAVWRKSTYSDGGGGDCLELADNIPGTVPVRDSKNPTGTTLLLGTSAWTAFLDGIRTSAH</sequence>
<evidence type="ECO:0000259" key="1">
    <source>
        <dbReference type="Pfam" id="PF04149"/>
    </source>
</evidence>
<organism evidence="2 3">
    <name type="scientific">Streptomyces cathayae</name>
    <dbReference type="NCBI Taxonomy" id="3031124"/>
    <lineage>
        <taxon>Bacteria</taxon>
        <taxon>Bacillati</taxon>
        <taxon>Actinomycetota</taxon>
        <taxon>Actinomycetes</taxon>
        <taxon>Kitasatosporales</taxon>
        <taxon>Streptomycetaceae</taxon>
        <taxon>Streptomyces</taxon>
    </lineage>
</organism>
<name>A0ABY8KA15_9ACTN</name>
<reference evidence="2 3" key="1">
    <citation type="submission" date="2023-03" db="EMBL/GenBank/DDBJ databases">
        <authorList>
            <person name="Mo P."/>
        </authorList>
    </citation>
    <scope>NUCLEOTIDE SEQUENCE [LARGE SCALE GENOMIC DNA]</scope>
    <source>
        <strain evidence="2 3">HUAS 5</strain>
    </source>
</reference>
<dbReference type="RefSeq" id="WP_279336410.1">
    <property type="nucleotide sequence ID" value="NZ_CP121682.1"/>
</dbReference>
<evidence type="ECO:0000313" key="3">
    <source>
        <dbReference type="Proteomes" id="UP001216440"/>
    </source>
</evidence>
<accession>A0ABY8KA15</accession>